<evidence type="ECO:0000313" key="4">
    <source>
        <dbReference type="Proteomes" id="UP000032066"/>
    </source>
</evidence>
<protein>
    <submittedName>
        <fullName evidence="3">Uncharacterized protein</fullName>
    </submittedName>
</protein>
<accession>A0A0D0NDL5</accession>
<keyword evidence="2" id="KW-0472">Membrane</keyword>
<organism evidence="3 4">
    <name type="scientific">Kitasatospora griseola</name>
    <name type="common">Streptomyces griseolosporeus</name>
    <dbReference type="NCBI Taxonomy" id="2064"/>
    <lineage>
        <taxon>Bacteria</taxon>
        <taxon>Bacillati</taxon>
        <taxon>Actinomycetota</taxon>
        <taxon>Actinomycetes</taxon>
        <taxon>Kitasatosporales</taxon>
        <taxon>Streptomycetaceae</taxon>
        <taxon>Kitasatospora</taxon>
    </lineage>
</organism>
<feature type="transmembrane region" description="Helical" evidence="2">
    <location>
        <begin position="36"/>
        <end position="61"/>
    </location>
</feature>
<evidence type="ECO:0000256" key="1">
    <source>
        <dbReference type="SAM" id="MobiDB-lite"/>
    </source>
</evidence>
<dbReference type="AlphaFoldDB" id="A0A0D0NDL5"/>
<dbReference type="RefSeq" id="WP_043907382.1">
    <property type="nucleotide sequence ID" value="NZ_JXZB01000001.1"/>
</dbReference>
<feature type="region of interest" description="Disordered" evidence="1">
    <location>
        <begin position="1"/>
        <end position="30"/>
    </location>
</feature>
<keyword evidence="2" id="KW-0812">Transmembrane</keyword>
<proteinExistence type="predicted"/>
<dbReference type="Proteomes" id="UP000032066">
    <property type="component" value="Unassembled WGS sequence"/>
</dbReference>
<name>A0A0D0NDL5_KITGR</name>
<dbReference type="EMBL" id="JXZB01000001">
    <property type="protein sequence ID" value="KIQ66290.1"/>
    <property type="molecule type" value="Genomic_DNA"/>
</dbReference>
<dbReference type="OrthoDB" id="3874222at2"/>
<evidence type="ECO:0000256" key="2">
    <source>
        <dbReference type="SAM" id="Phobius"/>
    </source>
</evidence>
<dbReference type="PATRIC" id="fig|2064.6.peg.259"/>
<feature type="transmembrane region" description="Helical" evidence="2">
    <location>
        <begin position="143"/>
        <end position="164"/>
    </location>
</feature>
<gene>
    <name evidence="3" type="ORF">TR51_01160</name>
</gene>
<sequence>MSKRPRSRSNHRPDRTKYRATPPRGADRRIRRNPPAWVSVALLLFLSAIGAVLLLAGLLFLTELRAQHHSPELSMTVSRCRTVHHDRSRTIDCIGTGRPGGSGVTAGTWRFAGAPEVYADGTVLQVRCTPDGECNRLTVGRHVLALFLTLAGAAVTVLGLSLAARQVVGLVAPHRLPGPLSRPGTAAVAALLLVLAGSVVYVFT</sequence>
<evidence type="ECO:0000313" key="3">
    <source>
        <dbReference type="EMBL" id="KIQ66290.1"/>
    </source>
</evidence>
<keyword evidence="2" id="KW-1133">Transmembrane helix</keyword>
<reference evidence="3 4" key="1">
    <citation type="submission" date="2015-02" db="EMBL/GenBank/DDBJ databases">
        <title>Draft genome sequence of Kitasatospora griseola MF730-N6, a bafilomycin, terpentecin and satosporin producer.</title>
        <authorList>
            <person name="Arens J.C."/>
            <person name="Haltli B."/>
            <person name="Kerr R.G."/>
        </authorList>
    </citation>
    <scope>NUCLEOTIDE SEQUENCE [LARGE SCALE GENOMIC DNA]</scope>
    <source>
        <strain evidence="3 4">MF730-N6</strain>
    </source>
</reference>
<feature type="transmembrane region" description="Helical" evidence="2">
    <location>
        <begin position="184"/>
        <end position="203"/>
    </location>
</feature>
<feature type="compositionally biased region" description="Basic residues" evidence="1">
    <location>
        <begin position="1"/>
        <end position="10"/>
    </location>
</feature>
<keyword evidence="4" id="KW-1185">Reference proteome</keyword>
<comment type="caution">
    <text evidence="3">The sequence shown here is derived from an EMBL/GenBank/DDBJ whole genome shotgun (WGS) entry which is preliminary data.</text>
</comment>